<organism evidence="2 3">
    <name type="scientific">Scylla paramamosain</name>
    <name type="common">Mud crab</name>
    <dbReference type="NCBI Taxonomy" id="85552"/>
    <lineage>
        <taxon>Eukaryota</taxon>
        <taxon>Metazoa</taxon>
        <taxon>Ecdysozoa</taxon>
        <taxon>Arthropoda</taxon>
        <taxon>Crustacea</taxon>
        <taxon>Multicrustacea</taxon>
        <taxon>Malacostraca</taxon>
        <taxon>Eumalacostraca</taxon>
        <taxon>Eucarida</taxon>
        <taxon>Decapoda</taxon>
        <taxon>Pleocyemata</taxon>
        <taxon>Brachyura</taxon>
        <taxon>Eubrachyura</taxon>
        <taxon>Portunoidea</taxon>
        <taxon>Portunidae</taxon>
        <taxon>Portuninae</taxon>
        <taxon>Scylla</taxon>
    </lineage>
</organism>
<gene>
    <name evidence="2" type="ORF">O3P69_004287</name>
</gene>
<proteinExistence type="predicted"/>
<dbReference type="AlphaFoldDB" id="A0AAW0UG47"/>
<accession>A0AAW0UG47</accession>
<dbReference type="EMBL" id="JARAKH010000012">
    <property type="protein sequence ID" value="KAK8399119.1"/>
    <property type="molecule type" value="Genomic_DNA"/>
</dbReference>
<feature type="region of interest" description="Disordered" evidence="1">
    <location>
        <begin position="242"/>
        <end position="270"/>
    </location>
</feature>
<evidence type="ECO:0000313" key="3">
    <source>
        <dbReference type="Proteomes" id="UP001487740"/>
    </source>
</evidence>
<feature type="region of interest" description="Disordered" evidence="1">
    <location>
        <begin position="1"/>
        <end position="32"/>
    </location>
</feature>
<reference evidence="2 3" key="1">
    <citation type="submission" date="2023-03" db="EMBL/GenBank/DDBJ databases">
        <title>High-quality genome of Scylla paramamosain provides insights in environmental adaptation.</title>
        <authorList>
            <person name="Zhang L."/>
        </authorList>
    </citation>
    <scope>NUCLEOTIDE SEQUENCE [LARGE SCALE GENOMIC DNA]</scope>
    <source>
        <strain evidence="2">LZ_2023a</strain>
        <tissue evidence="2">Muscle</tissue>
    </source>
</reference>
<sequence>MASHGPYQQYRPGRGGGKAGRGGASVKNSRRRTDKAHLEDTWLLGTLSCGVLVSQWCRFRKTVLGLGLNVSRCHLRLLLLLLLMLYAPWRSLKQELCSSNIKSGVTLAWNHGMPTKCFFRTLKVATCLDHPAESCPVRVLVELTAARYMWEQGLSTVAVPGCRGPVGGRARRTMYHSLAHALTAAHVRNRPRVLVDDSRAQRRGAHEWQERVVARPEGRWGLDGHQGNKSNLTVMDLQTGHAGCPRKTDRRPPLPHPAAASHQRRSLCGKHSRPANVNQRIFFSETCENSGRGDVARMMKVFRDPWLSLEGAALAAAAVAAASGWVQEMREERVGKLCFIVIQVVVVVVVKL</sequence>
<dbReference type="Proteomes" id="UP001487740">
    <property type="component" value="Unassembled WGS sequence"/>
</dbReference>
<evidence type="ECO:0000313" key="2">
    <source>
        <dbReference type="EMBL" id="KAK8399119.1"/>
    </source>
</evidence>
<comment type="caution">
    <text evidence="2">The sequence shown here is derived from an EMBL/GenBank/DDBJ whole genome shotgun (WGS) entry which is preliminary data.</text>
</comment>
<protein>
    <submittedName>
        <fullName evidence="2">Uncharacterized protein</fullName>
    </submittedName>
</protein>
<evidence type="ECO:0000256" key="1">
    <source>
        <dbReference type="SAM" id="MobiDB-lite"/>
    </source>
</evidence>
<name>A0AAW0UG47_SCYPA</name>
<feature type="compositionally biased region" description="Gly residues" evidence="1">
    <location>
        <begin position="13"/>
        <end position="23"/>
    </location>
</feature>
<keyword evidence="3" id="KW-1185">Reference proteome</keyword>